<reference evidence="2 3" key="1">
    <citation type="journal article" date="2018" name="Front. Plant Sci.">
        <title>Red Clover (Trifolium pratense) and Zigzag Clover (T. medium) - A Picture of Genomic Similarities and Differences.</title>
        <authorList>
            <person name="Dluhosova J."/>
            <person name="Istvanek J."/>
            <person name="Nedelnik J."/>
            <person name="Repkova J."/>
        </authorList>
    </citation>
    <scope>NUCLEOTIDE SEQUENCE [LARGE SCALE GENOMIC DNA]</scope>
    <source>
        <strain evidence="3">cv. 10/8</strain>
        <tissue evidence="2">Leaf</tissue>
    </source>
</reference>
<accession>A0A392M759</accession>
<evidence type="ECO:0000313" key="2">
    <source>
        <dbReference type="EMBL" id="MCH83307.1"/>
    </source>
</evidence>
<evidence type="ECO:0000313" key="3">
    <source>
        <dbReference type="Proteomes" id="UP000265520"/>
    </source>
</evidence>
<feature type="region of interest" description="Disordered" evidence="1">
    <location>
        <begin position="59"/>
        <end position="82"/>
    </location>
</feature>
<feature type="compositionally biased region" description="Basic residues" evidence="1">
    <location>
        <begin position="72"/>
        <end position="81"/>
    </location>
</feature>
<protein>
    <submittedName>
        <fullName evidence="2">Uncharacterized protein</fullName>
    </submittedName>
</protein>
<keyword evidence="3" id="KW-1185">Reference proteome</keyword>
<feature type="compositionally biased region" description="Polar residues" evidence="1">
    <location>
        <begin position="20"/>
        <end position="29"/>
    </location>
</feature>
<proteinExistence type="predicted"/>
<dbReference type="AlphaFoldDB" id="A0A392M759"/>
<sequence>MQVETQDYAPPRDILRNPSPDFSTANGTRPPTRLRHRYEDDEEVVTSLQPFEEISTYSAQNKTRTVSSPKTKPSKAIHGRKLTQIVTNSQPNQTRHGFNKTRQYSAAAATYLDNPQTFGMKEKI</sequence>
<feature type="region of interest" description="Disordered" evidence="1">
    <location>
        <begin position="1"/>
        <end position="35"/>
    </location>
</feature>
<dbReference type="EMBL" id="LXQA010004959">
    <property type="protein sequence ID" value="MCH83307.1"/>
    <property type="molecule type" value="Genomic_DNA"/>
</dbReference>
<name>A0A392M759_9FABA</name>
<feature type="compositionally biased region" description="Polar residues" evidence="1">
    <location>
        <begin position="59"/>
        <end position="71"/>
    </location>
</feature>
<dbReference type="Proteomes" id="UP000265520">
    <property type="component" value="Unassembled WGS sequence"/>
</dbReference>
<gene>
    <name evidence="2" type="ORF">A2U01_0004126</name>
</gene>
<organism evidence="2 3">
    <name type="scientific">Trifolium medium</name>
    <dbReference type="NCBI Taxonomy" id="97028"/>
    <lineage>
        <taxon>Eukaryota</taxon>
        <taxon>Viridiplantae</taxon>
        <taxon>Streptophyta</taxon>
        <taxon>Embryophyta</taxon>
        <taxon>Tracheophyta</taxon>
        <taxon>Spermatophyta</taxon>
        <taxon>Magnoliopsida</taxon>
        <taxon>eudicotyledons</taxon>
        <taxon>Gunneridae</taxon>
        <taxon>Pentapetalae</taxon>
        <taxon>rosids</taxon>
        <taxon>fabids</taxon>
        <taxon>Fabales</taxon>
        <taxon>Fabaceae</taxon>
        <taxon>Papilionoideae</taxon>
        <taxon>50 kb inversion clade</taxon>
        <taxon>NPAAA clade</taxon>
        <taxon>Hologalegina</taxon>
        <taxon>IRL clade</taxon>
        <taxon>Trifolieae</taxon>
        <taxon>Trifolium</taxon>
    </lineage>
</organism>
<evidence type="ECO:0000256" key="1">
    <source>
        <dbReference type="SAM" id="MobiDB-lite"/>
    </source>
</evidence>
<comment type="caution">
    <text evidence="2">The sequence shown here is derived from an EMBL/GenBank/DDBJ whole genome shotgun (WGS) entry which is preliminary data.</text>
</comment>